<feature type="transmembrane region" description="Helical" evidence="1">
    <location>
        <begin position="55"/>
        <end position="75"/>
    </location>
</feature>
<protein>
    <submittedName>
        <fullName evidence="2">DUF2809 domain-containing protein</fullName>
    </submittedName>
</protein>
<name>A0ABX1K434_9CELL</name>
<keyword evidence="1" id="KW-0812">Transmembrane</keyword>
<comment type="caution">
    <text evidence="2">The sequence shown here is derived from an EMBL/GenBank/DDBJ whole genome shotgun (WGS) entry which is preliminary data.</text>
</comment>
<sequence length="126" mass="12723">MLLVATVVVAAGLLVATRASGPVADPAGDALYAALVYVLVLLVVPHVAPWRAGAVATAVCAVVELAQLTGGPAALVQAVPVSRFVVGTTFVPVDLLAYGLGAALAAVVDASVLRMVRRSREGRPTR</sequence>
<dbReference type="InterPro" id="IPR021257">
    <property type="entry name" value="DUF2809"/>
</dbReference>
<feature type="transmembrane region" description="Helical" evidence="1">
    <location>
        <begin position="30"/>
        <end position="48"/>
    </location>
</feature>
<feature type="transmembrane region" description="Helical" evidence="1">
    <location>
        <begin position="95"/>
        <end position="116"/>
    </location>
</feature>
<dbReference type="Pfam" id="PF10990">
    <property type="entry name" value="DUF2809"/>
    <property type="match status" value="1"/>
</dbReference>
<proteinExistence type="predicted"/>
<accession>A0ABX1K434</accession>
<keyword evidence="1" id="KW-0472">Membrane</keyword>
<dbReference type="Proteomes" id="UP000777774">
    <property type="component" value="Unassembled WGS sequence"/>
</dbReference>
<keyword evidence="1" id="KW-1133">Transmembrane helix</keyword>
<organism evidence="2 3">
    <name type="scientific">Cellulomonas septica</name>
    <dbReference type="NCBI Taxonomy" id="285080"/>
    <lineage>
        <taxon>Bacteria</taxon>
        <taxon>Bacillati</taxon>
        <taxon>Actinomycetota</taxon>
        <taxon>Actinomycetes</taxon>
        <taxon>Micrococcales</taxon>
        <taxon>Cellulomonadaceae</taxon>
        <taxon>Cellulomonas</taxon>
    </lineage>
</organism>
<evidence type="ECO:0000313" key="3">
    <source>
        <dbReference type="Proteomes" id="UP000777774"/>
    </source>
</evidence>
<evidence type="ECO:0000256" key="1">
    <source>
        <dbReference type="SAM" id="Phobius"/>
    </source>
</evidence>
<dbReference type="EMBL" id="JAAXOY010000323">
    <property type="protein sequence ID" value="NKY40310.1"/>
    <property type="molecule type" value="Genomic_DNA"/>
</dbReference>
<keyword evidence="3" id="KW-1185">Reference proteome</keyword>
<reference evidence="2 3" key="1">
    <citation type="submission" date="2020-04" db="EMBL/GenBank/DDBJ databases">
        <title>MicrobeNet Type strains.</title>
        <authorList>
            <person name="Nicholson A.C."/>
        </authorList>
    </citation>
    <scope>NUCLEOTIDE SEQUENCE [LARGE SCALE GENOMIC DNA]</scope>
    <source>
        <strain evidence="2 3">ATCC BAA-787</strain>
    </source>
</reference>
<evidence type="ECO:0000313" key="2">
    <source>
        <dbReference type="EMBL" id="NKY40310.1"/>
    </source>
</evidence>
<gene>
    <name evidence="2" type="ORF">HGA02_12450</name>
</gene>